<evidence type="ECO:0000313" key="3">
    <source>
        <dbReference type="Proteomes" id="UP000241890"/>
    </source>
</evidence>
<feature type="compositionally biased region" description="Basic and acidic residues" evidence="1">
    <location>
        <begin position="30"/>
        <end position="62"/>
    </location>
</feature>
<proteinExistence type="predicted"/>
<feature type="region of interest" description="Disordered" evidence="1">
    <location>
        <begin position="855"/>
        <end position="878"/>
    </location>
</feature>
<protein>
    <submittedName>
        <fullName evidence="2">Uncharacterized protein</fullName>
    </submittedName>
</protein>
<gene>
    <name evidence="2" type="ORF">FCC1311_039802</name>
</gene>
<evidence type="ECO:0000256" key="1">
    <source>
        <dbReference type="SAM" id="MobiDB-lite"/>
    </source>
</evidence>
<evidence type="ECO:0000313" key="2">
    <source>
        <dbReference type="EMBL" id="GBG27757.1"/>
    </source>
</evidence>
<name>A0A2R5G9P4_9STRA</name>
<dbReference type="AlphaFoldDB" id="A0A2R5G9P4"/>
<dbReference type="EMBL" id="BEYU01000035">
    <property type="protein sequence ID" value="GBG27757.1"/>
    <property type="molecule type" value="Genomic_DNA"/>
</dbReference>
<organism evidence="2 3">
    <name type="scientific">Hondaea fermentalgiana</name>
    <dbReference type="NCBI Taxonomy" id="2315210"/>
    <lineage>
        <taxon>Eukaryota</taxon>
        <taxon>Sar</taxon>
        <taxon>Stramenopiles</taxon>
        <taxon>Bigyra</taxon>
        <taxon>Labyrinthulomycetes</taxon>
        <taxon>Thraustochytrida</taxon>
        <taxon>Thraustochytriidae</taxon>
        <taxon>Hondaea</taxon>
    </lineage>
</organism>
<feature type="region of interest" description="Disordered" evidence="1">
    <location>
        <begin position="203"/>
        <end position="258"/>
    </location>
</feature>
<reference evidence="2 3" key="1">
    <citation type="submission" date="2017-12" db="EMBL/GenBank/DDBJ databases">
        <title>Sequencing, de novo assembly and annotation of complete genome of a new Thraustochytrid species, strain FCC1311.</title>
        <authorList>
            <person name="Sedici K."/>
            <person name="Godart F."/>
            <person name="Aiese Cigliano R."/>
            <person name="Sanseverino W."/>
            <person name="Barakat M."/>
            <person name="Ortet P."/>
            <person name="Marechal E."/>
            <person name="Cagnac O."/>
            <person name="Amato A."/>
        </authorList>
    </citation>
    <scope>NUCLEOTIDE SEQUENCE [LARGE SCALE GENOMIC DNA]</scope>
</reference>
<accession>A0A2R5G9P4</accession>
<dbReference type="Proteomes" id="UP000241890">
    <property type="component" value="Unassembled WGS sequence"/>
</dbReference>
<comment type="caution">
    <text evidence="2">The sequence shown here is derived from an EMBL/GenBank/DDBJ whole genome shotgun (WGS) entry which is preliminary data.</text>
</comment>
<sequence>MASGLIDRGENTSNRSGERFDDDQAQSARSADDTNGEHKNDRHQRDERTDANEMKGHGHSTQEQESVTQGVALTGLSKNDKLEHLAEQLTRVLENNDWFALHEELRPSRRVLSDATWAVLEDFVANHSTSAPGGCLVFQSSKDRRAFVRTKSPGASNVVWAYTTNEFSMPQHLAMLQTMPSGIPTLRSNRALKFLRSYHARFETQEESDPTAQDPPHYVGARTNSDVLGNNNKSGRNLSSLASKSTGSNGLAPVAARRKSQARKRAFAEIELTEDGKHTAAALHFSRQEVNRANFVRELRRLESLGKKPWPHQIDGAVPTILGSFPQRGVWVTTEDVEHFGETQATESSIKWWAFWRALDGVSQACSNAETLQQARVADCLVVRMLTPVLGYRWLYVVEASAWSEAFNTCKLASFANECRAQLVHRLRSRWVPATPELAAAPSSSTDATEAVFGHALGTDQVGGALRHEEMILICMCILATHTTTHVWYESAEFLPKQRVSAEMWNCVLGAIDRTGIPIEATAPELEAEGQCLRAVRLVIGHNILVKTRNEVFGTTWIYVGRHGEHGEKVHEGLVGQLLQGQTKAPRHVSGGRPAPELRTVLATHHELVEERCRFDACVVEKVCGELAKTGLALIVVQDPTDAVLHFEREDAALRARRGESSDGSFTVSWELDTGRLTVRALGTVVSPAGVPTRCSSPAAMSQALALLERFALCPGDGFRHPLYAQRCVDVFVDLPAPHRERAVRLGSAQRLVVGAVLDDADEVAVVVECAMDGGSRQAKFRARAADCAYYCARKKTSRFVACEACLKQINARIRRGESRLVKASSERDPGYGHLARAELKLRYDHVVKELAKARRREDRAKDMLNKQRRGNRDNRRVVHGALHSDDGVHDGDAGAGEVLVVENLHSSADPPPSAAMGHSHALR</sequence>
<keyword evidence="3" id="KW-1185">Reference proteome</keyword>
<dbReference type="InParanoid" id="A0A2R5G9P4"/>
<feature type="region of interest" description="Disordered" evidence="1">
    <location>
        <begin position="1"/>
        <end position="69"/>
    </location>
</feature>
<feature type="compositionally biased region" description="Polar residues" evidence="1">
    <location>
        <begin position="222"/>
        <end position="249"/>
    </location>
</feature>